<accession>A0ABV2D5S9</accession>
<proteinExistence type="predicted"/>
<evidence type="ECO:0000313" key="3">
    <source>
        <dbReference type="Proteomes" id="UP001548713"/>
    </source>
</evidence>
<reference evidence="2 3" key="1">
    <citation type="submission" date="2024-07" db="EMBL/GenBank/DDBJ databases">
        <title>Novosphingobium kalidii RD2P27.</title>
        <authorList>
            <person name="Sun J.-Q."/>
        </authorList>
    </citation>
    <scope>NUCLEOTIDE SEQUENCE [LARGE SCALE GENOMIC DNA]</scope>
    <source>
        <strain evidence="2 3">RD2P27</strain>
    </source>
</reference>
<sequence>MAILSQLFWGVTIGALSGTFIALAKLLAMGGAVVGGGFAFRKWRKLRALVRFRR</sequence>
<dbReference type="Proteomes" id="UP001548713">
    <property type="component" value="Unassembled WGS sequence"/>
</dbReference>
<dbReference type="RefSeq" id="WP_353985564.1">
    <property type="nucleotide sequence ID" value="NZ_JBEWLY010000027.1"/>
</dbReference>
<dbReference type="EMBL" id="JBEWLY010000027">
    <property type="protein sequence ID" value="MET1757080.1"/>
    <property type="molecule type" value="Genomic_DNA"/>
</dbReference>
<evidence type="ECO:0000313" key="2">
    <source>
        <dbReference type="EMBL" id="MET1757080.1"/>
    </source>
</evidence>
<feature type="transmembrane region" description="Helical" evidence="1">
    <location>
        <begin position="20"/>
        <end position="40"/>
    </location>
</feature>
<keyword evidence="3" id="KW-1185">Reference proteome</keyword>
<gene>
    <name evidence="2" type="ORF">ABVV53_16690</name>
</gene>
<organism evidence="2 3">
    <name type="scientific">Novosphingobium kalidii</name>
    <dbReference type="NCBI Taxonomy" id="3230299"/>
    <lineage>
        <taxon>Bacteria</taxon>
        <taxon>Pseudomonadati</taxon>
        <taxon>Pseudomonadota</taxon>
        <taxon>Alphaproteobacteria</taxon>
        <taxon>Sphingomonadales</taxon>
        <taxon>Sphingomonadaceae</taxon>
        <taxon>Novosphingobium</taxon>
    </lineage>
</organism>
<name>A0ABV2D5S9_9SPHN</name>
<keyword evidence="1" id="KW-0812">Transmembrane</keyword>
<protein>
    <submittedName>
        <fullName evidence="2">Uncharacterized protein</fullName>
    </submittedName>
</protein>
<keyword evidence="1" id="KW-0472">Membrane</keyword>
<evidence type="ECO:0000256" key="1">
    <source>
        <dbReference type="SAM" id="Phobius"/>
    </source>
</evidence>
<keyword evidence="1" id="KW-1133">Transmembrane helix</keyword>
<comment type="caution">
    <text evidence="2">The sequence shown here is derived from an EMBL/GenBank/DDBJ whole genome shotgun (WGS) entry which is preliminary data.</text>
</comment>